<evidence type="ECO:0000256" key="6">
    <source>
        <dbReference type="ARBA" id="ARBA00022741"/>
    </source>
</evidence>
<dbReference type="Gene3D" id="3.30.980.40">
    <property type="match status" value="1"/>
</dbReference>
<comment type="caution">
    <text evidence="18">The sequence shown here is derived from an EMBL/GenBank/DDBJ whole genome shotgun (WGS) entry which is preliminary data.</text>
</comment>
<feature type="compositionally biased region" description="Basic and acidic residues" evidence="15">
    <location>
        <begin position="217"/>
        <end position="235"/>
    </location>
</feature>
<comment type="subcellular location">
    <subcellularLocation>
        <location evidence="1">Cell membrane</location>
        <topology evidence="1">Multi-pass membrane protein</topology>
    </subcellularLocation>
</comment>
<reference evidence="18" key="1">
    <citation type="journal article" date="2020" name="mSystems">
        <title>Genome- and Community-Level Interaction Insights into Carbon Utilization and Element Cycling Functions of Hydrothermarchaeota in Hydrothermal Sediment.</title>
        <authorList>
            <person name="Zhou Z."/>
            <person name="Liu Y."/>
            <person name="Xu W."/>
            <person name="Pan J."/>
            <person name="Luo Z.H."/>
            <person name="Li M."/>
        </authorList>
    </citation>
    <scope>NUCLEOTIDE SEQUENCE [LARGE SCALE GENOMIC DNA]</scope>
    <source>
        <strain evidence="18">HyVt-577</strain>
    </source>
</reference>
<dbReference type="GO" id="GO:0007059">
    <property type="term" value="P:chromosome segregation"/>
    <property type="evidence" value="ECO:0007669"/>
    <property type="project" value="UniProtKB-KW"/>
</dbReference>
<feature type="domain" description="FtsK" evidence="17">
    <location>
        <begin position="473"/>
        <end position="678"/>
    </location>
</feature>
<keyword evidence="8 14" id="KW-0067">ATP-binding</keyword>
<dbReference type="EMBL" id="DRQG01000064">
    <property type="protein sequence ID" value="HGY55370.1"/>
    <property type="molecule type" value="Genomic_DNA"/>
</dbReference>
<dbReference type="InterPro" id="IPR003593">
    <property type="entry name" value="AAA+_ATPase"/>
</dbReference>
<evidence type="ECO:0000256" key="2">
    <source>
        <dbReference type="ARBA" id="ARBA00006474"/>
    </source>
</evidence>
<dbReference type="PANTHER" id="PTHR22683">
    <property type="entry name" value="SPORULATION PROTEIN RELATED"/>
    <property type="match status" value="1"/>
</dbReference>
<dbReference type="GO" id="GO:0005886">
    <property type="term" value="C:plasma membrane"/>
    <property type="evidence" value="ECO:0007669"/>
    <property type="project" value="UniProtKB-SubCell"/>
</dbReference>
<evidence type="ECO:0000256" key="8">
    <source>
        <dbReference type="ARBA" id="ARBA00022840"/>
    </source>
</evidence>
<dbReference type="InterPro" id="IPR041027">
    <property type="entry name" value="FtsK_alpha"/>
</dbReference>
<dbReference type="GO" id="GO:0005524">
    <property type="term" value="F:ATP binding"/>
    <property type="evidence" value="ECO:0007669"/>
    <property type="project" value="UniProtKB-UniRule"/>
</dbReference>
<evidence type="ECO:0000313" key="18">
    <source>
        <dbReference type="EMBL" id="HGY55370.1"/>
    </source>
</evidence>
<proteinExistence type="inferred from homology"/>
<dbReference type="AlphaFoldDB" id="A0A7V4WUM6"/>
<evidence type="ECO:0000256" key="9">
    <source>
        <dbReference type="ARBA" id="ARBA00022989"/>
    </source>
</evidence>
<feature type="compositionally biased region" description="Polar residues" evidence="15">
    <location>
        <begin position="738"/>
        <end position="750"/>
    </location>
</feature>
<keyword evidence="4" id="KW-0132">Cell division</keyword>
<dbReference type="PANTHER" id="PTHR22683:SF41">
    <property type="entry name" value="DNA TRANSLOCASE FTSK"/>
    <property type="match status" value="1"/>
</dbReference>
<dbReference type="SUPFAM" id="SSF46785">
    <property type="entry name" value="Winged helix' DNA-binding domain"/>
    <property type="match status" value="1"/>
</dbReference>
<dbReference type="InterPro" id="IPR018541">
    <property type="entry name" value="Ftsk_gamma"/>
</dbReference>
<evidence type="ECO:0000256" key="12">
    <source>
        <dbReference type="ARBA" id="ARBA00023306"/>
    </source>
</evidence>
<dbReference type="SMART" id="SM00843">
    <property type="entry name" value="Ftsk_gamma"/>
    <property type="match status" value="1"/>
</dbReference>
<feature type="binding site" evidence="14">
    <location>
        <begin position="490"/>
        <end position="497"/>
    </location>
    <ligand>
        <name>ATP</name>
        <dbReference type="ChEBI" id="CHEBI:30616"/>
    </ligand>
</feature>
<feature type="region of interest" description="Disordered" evidence="15">
    <location>
        <begin position="730"/>
        <end position="755"/>
    </location>
</feature>
<keyword evidence="7" id="KW-0159">Chromosome partition</keyword>
<dbReference type="InterPro" id="IPR036390">
    <property type="entry name" value="WH_DNA-bd_sf"/>
</dbReference>
<evidence type="ECO:0000256" key="16">
    <source>
        <dbReference type="SAM" id="Phobius"/>
    </source>
</evidence>
<evidence type="ECO:0000256" key="3">
    <source>
        <dbReference type="ARBA" id="ARBA00022475"/>
    </source>
</evidence>
<dbReference type="SUPFAM" id="SSF52540">
    <property type="entry name" value="P-loop containing nucleoside triphosphate hydrolases"/>
    <property type="match status" value="1"/>
</dbReference>
<evidence type="ECO:0000256" key="1">
    <source>
        <dbReference type="ARBA" id="ARBA00004651"/>
    </source>
</evidence>
<evidence type="ECO:0000256" key="4">
    <source>
        <dbReference type="ARBA" id="ARBA00022618"/>
    </source>
</evidence>
<dbReference type="InterPro" id="IPR025199">
    <property type="entry name" value="FtsK_4TM"/>
</dbReference>
<evidence type="ECO:0000256" key="11">
    <source>
        <dbReference type="ARBA" id="ARBA00023136"/>
    </source>
</evidence>
<evidence type="ECO:0000256" key="10">
    <source>
        <dbReference type="ARBA" id="ARBA00023125"/>
    </source>
</evidence>
<dbReference type="GO" id="GO:0003677">
    <property type="term" value="F:DNA binding"/>
    <property type="evidence" value="ECO:0007669"/>
    <property type="project" value="UniProtKB-KW"/>
</dbReference>
<dbReference type="InterPro" id="IPR050206">
    <property type="entry name" value="FtsK/SpoIIIE/SftA"/>
</dbReference>
<name>A0A7V4WUM6_CALAY</name>
<feature type="transmembrane region" description="Helical" evidence="16">
    <location>
        <begin position="102"/>
        <end position="118"/>
    </location>
</feature>
<comment type="similarity">
    <text evidence="2">Belongs to the FtsK/SpoIIIE/SftA family.</text>
</comment>
<dbReference type="PROSITE" id="PS50901">
    <property type="entry name" value="FTSK"/>
    <property type="match status" value="1"/>
</dbReference>
<keyword evidence="6 14" id="KW-0547">Nucleotide-binding</keyword>
<feature type="compositionally biased region" description="Pro residues" evidence="15">
    <location>
        <begin position="243"/>
        <end position="253"/>
    </location>
</feature>
<evidence type="ECO:0000259" key="17">
    <source>
        <dbReference type="PROSITE" id="PS50901"/>
    </source>
</evidence>
<keyword evidence="11 16" id="KW-0472">Membrane</keyword>
<keyword evidence="9 16" id="KW-1133">Transmembrane helix</keyword>
<dbReference type="Gene3D" id="3.40.50.300">
    <property type="entry name" value="P-loop containing nucleotide triphosphate hydrolases"/>
    <property type="match status" value="1"/>
</dbReference>
<organism evidence="18">
    <name type="scientific">Caldithrix abyssi</name>
    <dbReference type="NCBI Taxonomy" id="187145"/>
    <lineage>
        <taxon>Bacteria</taxon>
        <taxon>Pseudomonadati</taxon>
        <taxon>Calditrichota</taxon>
        <taxon>Calditrichia</taxon>
        <taxon>Calditrichales</taxon>
        <taxon>Calditrichaceae</taxon>
        <taxon>Caldithrix</taxon>
    </lineage>
</organism>
<evidence type="ECO:0000256" key="13">
    <source>
        <dbReference type="ARBA" id="ARBA00025923"/>
    </source>
</evidence>
<evidence type="ECO:0000256" key="15">
    <source>
        <dbReference type="SAM" id="MobiDB-lite"/>
    </source>
</evidence>
<dbReference type="Pfam" id="PF17854">
    <property type="entry name" value="FtsK_alpha"/>
    <property type="match status" value="1"/>
</dbReference>
<dbReference type="Gene3D" id="1.10.10.10">
    <property type="entry name" value="Winged helix-like DNA-binding domain superfamily/Winged helix DNA-binding domain"/>
    <property type="match status" value="1"/>
</dbReference>
<dbReference type="GO" id="GO:0051301">
    <property type="term" value="P:cell division"/>
    <property type="evidence" value="ECO:0007669"/>
    <property type="project" value="UniProtKB-KW"/>
</dbReference>
<feature type="region of interest" description="Disordered" evidence="15">
    <location>
        <begin position="203"/>
        <end position="283"/>
    </location>
</feature>
<evidence type="ECO:0000256" key="14">
    <source>
        <dbReference type="PROSITE-ProRule" id="PRU00289"/>
    </source>
</evidence>
<keyword evidence="10" id="KW-0238">DNA-binding</keyword>
<feature type="transmembrane region" description="Helical" evidence="16">
    <location>
        <begin position="145"/>
        <end position="168"/>
    </location>
</feature>
<comment type="subunit">
    <text evidence="13">Homohexamer. Forms a ring that surrounds DNA.</text>
</comment>
<accession>A0A7V4WUM6</accession>
<dbReference type="Proteomes" id="UP000885779">
    <property type="component" value="Unassembled WGS sequence"/>
</dbReference>
<dbReference type="Pfam" id="PF13491">
    <property type="entry name" value="FtsK_4TM"/>
    <property type="match status" value="1"/>
</dbReference>
<sequence>MAKRKQKKVNPHQRQAWGTFLLAVAILLFFALASFDVNDPVNLEAGGGVMVSNWLGLFGASLSYYLMQWTLGYPILVLPILLFLMAVKGIKNEPFTSLRRPALFLVLWAVMISVYLAIPEALNGKGVVHEYYPSGLIGGWLASKMVLFLGSFGSVATLVLLSMVLAIITVRIDPGRLFSALGQAFTVFRQRLNAAAQNYRIRREQKREEKKRKKELRRQEKEEQKQKRGEEKIAEETIEPEIPDPLPEKPPAPEIRIEQPPAKPAPAPPISDKKTVAEQPTANPVNAEGMIQTTLDDLLEDMDEQSHKKDVDFEVEEAVQDEELDYDQLVRESVARFKFPSIDLLHDPQTQEQHVSREELKSNAELLEMKLRDYGVEARVVKVTAGPVITLYELQPARGVKVSSIVNLANDLALAMEARGIRIIAPIPGKAAVGIEIPNRNPQTVYLKSLIRTEKFSNSEYELPLAVGKTINGEAYIADLAKMPHLLIAGATGAGKSVGINTIIMSLLYAVDPGKVKFMMVDPKKLELSIYRPLRDHYLLWRSDLDEEVITKPNNAVSMLNSVVLEMERRYDLLSDLGVRGIIEYNKKVTASGGVFGQKKIQRLPYIVVIIDELADLMMVAAKEIEMPIARLAQMARAVGIHLIVATQRPSVDVITGLIKANFPARIAYLVASKVDSRTILDINGAEQLLGNGDMLFLPPGHPKPIRLQNSFVTTEEVEAVINHISRQPKLPHYSLPQPKSSASGASFDSGTDGGRDPLYEDARAIVVRHQQGSISFLQRRLKIGYSRAARLMDELEEDGVVGPADGSKPREVLITLQELGE</sequence>
<protein>
    <submittedName>
        <fullName evidence="18">DNA translocase FtsK</fullName>
    </submittedName>
</protein>
<evidence type="ECO:0000256" key="7">
    <source>
        <dbReference type="ARBA" id="ARBA00022829"/>
    </source>
</evidence>
<feature type="transmembrane region" description="Helical" evidence="16">
    <location>
        <begin position="71"/>
        <end position="90"/>
    </location>
</feature>
<dbReference type="InterPro" id="IPR002543">
    <property type="entry name" value="FtsK_dom"/>
</dbReference>
<feature type="transmembrane region" description="Helical" evidence="16">
    <location>
        <begin position="16"/>
        <end position="35"/>
    </location>
</feature>
<dbReference type="Pfam" id="PF09397">
    <property type="entry name" value="FtsK_gamma"/>
    <property type="match status" value="1"/>
</dbReference>
<keyword evidence="3" id="KW-1003">Cell membrane</keyword>
<gene>
    <name evidence="18" type="ORF">ENK44_06710</name>
</gene>
<dbReference type="SMART" id="SM00382">
    <property type="entry name" value="AAA"/>
    <property type="match status" value="1"/>
</dbReference>
<dbReference type="InterPro" id="IPR027417">
    <property type="entry name" value="P-loop_NTPase"/>
</dbReference>
<keyword evidence="5 16" id="KW-0812">Transmembrane</keyword>
<evidence type="ECO:0000256" key="5">
    <source>
        <dbReference type="ARBA" id="ARBA00022692"/>
    </source>
</evidence>
<keyword evidence="12" id="KW-0131">Cell cycle</keyword>
<dbReference type="InterPro" id="IPR036388">
    <property type="entry name" value="WH-like_DNA-bd_sf"/>
</dbReference>
<dbReference type="Pfam" id="PF01580">
    <property type="entry name" value="FtsK_SpoIIIE"/>
    <property type="match status" value="1"/>
</dbReference>